<protein>
    <recommendedName>
        <fullName evidence="4">Ig-like domain-containing protein</fullName>
    </recommendedName>
</protein>
<dbReference type="Proteomes" id="UP000466442">
    <property type="component" value="Linkage Group LG9"/>
</dbReference>
<dbReference type="PANTHER" id="PTHR21261:SF3">
    <property type="entry name" value="BEATEN PATH VII"/>
    <property type="match status" value="1"/>
</dbReference>
<accession>A0A8S9XCC9</accession>
<proteinExistence type="predicted"/>
<name>A0A8S9XCC9_APOLU</name>
<evidence type="ECO:0008006" key="4">
    <source>
        <dbReference type="Google" id="ProtNLM"/>
    </source>
</evidence>
<dbReference type="EMBL" id="WIXP02000009">
    <property type="protein sequence ID" value="KAF6205205.1"/>
    <property type="molecule type" value="Genomic_DNA"/>
</dbReference>
<dbReference type="OrthoDB" id="8915289at2759"/>
<keyword evidence="3" id="KW-1185">Reference proteome</keyword>
<feature type="chain" id="PRO_5035716271" description="Ig-like domain-containing protein" evidence="1">
    <location>
        <begin position="25"/>
        <end position="96"/>
    </location>
</feature>
<gene>
    <name evidence="2" type="ORF">GE061_019372</name>
</gene>
<sequence>MIMMKHKLTTWCMIFIAHLITGRSCNFQVSLKAPRYADVGGQVVLECEYDIPGEQLHKVEWLKGGRKLFQYVKGRTPPFRNYTTPGAVLDVSTTSL</sequence>
<evidence type="ECO:0000256" key="1">
    <source>
        <dbReference type="SAM" id="SignalP"/>
    </source>
</evidence>
<reference evidence="2" key="1">
    <citation type="journal article" date="2021" name="Mol. Ecol. Resour.">
        <title>Apolygus lucorum genome provides insights into omnivorousness and mesophyll feeding.</title>
        <authorList>
            <person name="Liu Y."/>
            <person name="Liu H."/>
            <person name="Wang H."/>
            <person name="Huang T."/>
            <person name="Liu B."/>
            <person name="Yang B."/>
            <person name="Yin L."/>
            <person name="Li B."/>
            <person name="Zhang Y."/>
            <person name="Zhang S."/>
            <person name="Jiang F."/>
            <person name="Zhang X."/>
            <person name="Ren Y."/>
            <person name="Wang B."/>
            <person name="Wang S."/>
            <person name="Lu Y."/>
            <person name="Wu K."/>
            <person name="Fan W."/>
            <person name="Wang G."/>
        </authorList>
    </citation>
    <scope>NUCLEOTIDE SEQUENCE</scope>
    <source>
        <strain evidence="2">12Hb</strain>
    </source>
</reference>
<organism evidence="2 3">
    <name type="scientific">Apolygus lucorum</name>
    <name type="common">Small green plant bug</name>
    <name type="synonym">Lygocoris lucorum</name>
    <dbReference type="NCBI Taxonomy" id="248454"/>
    <lineage>
        <taxon>Eukaryota</taxon>
        <taxon>Metazoa</taxon>
        <taxon>Ecdysozoa</taxon>
        <taxon>Arthropoda</taxon>
        <taxon>Hexapoda</taxon>
        <taxon>Insecta</taxon>
        <taxon>Pterygota</taxon>
        <taxon>Neoptera</taxon>
        <taxon>Paraneoptera</taxon>
        <taxon>Hemiptera</taxon>
        <taxon>Heteroptera</taxon>
        <taxon>Panheteroptera</taxon>
        <taxon>Cimicomorpha</taxon>
        <taxon>Miridae</taxon>
        <taxon>Mirini</taxon>
        <taxon>Apolygus</taxon>
    </lineage>
</organism>
<feature type="signal peptide" evidence="1">
    <location>
        <begin position="1"/>
        <end position="24"/>
    </location>
</feature>
<evidence type="ECO:0000313" key="2">
    <source>
        <dbReference type="EMBL" id="KAF6205205.1"/>
    </source>
</evidence>
<dbReference type="AlphaFoldDB" id="A0A8S9XCC9"/>
<dbReference type="PANTHER" id="PTHR21261">
    <property type="entry name" value="BEAT PROTEIN"/>
    <property type="match status" value="1"/>
</dbReference>
<evidence type="ECO:0000313" key="3">
    <source>
        <dbReference type="Proteomes" id="UP000466442"/>
    </source>
</evidence>
<keyword evidence="1" id="KW-0732">Signal</keyword>
<comment type="caution">
    <text evidence="2">The sequence shown here is derived from an EMBL/GenBank/DDBJ whole genome shotgun (WGS) entry which is preliminary data.</text>
</comment>